<proteinExistence type="predicted"/>
<keyword evidence="4" id="KW-0949">S-adenosyl-L-methionine</keyword>
<gene>
    <name evidence="8" type="ORF">P8936_06285</name>
</gene>
<dbReference type="GO" id="GO:0006304">
    <property type="term" value="P:DNA modification"/>
    <property type="evidence" value="ECO:0007669"/>
    <property type="project" value="InterPro"/>
</dbReference>
<organism evidence="8">
    <name type="scientific">Edaphobacter paludis</name>
    <dbReference type="NCBI Taxonomy" id="3035702"/>
    <lineage>
        <taxon>Bacteria</taxon>
        <taxon>Pseudomonadati</taxon>
        <taxon>Acidobacteriota</taxon>
        <taxon>Terriglobia</taxon>
        <taxon>Terriglobales</taxon>
        <taxon>Acidobacteriaceae</taxon>
        <taxon>Edaphobacter</taxon>
    </lineage>
</organism>
<evidence type="ECO:0000256" key="2">
    <source>
        <dbReference type="ARBA" id="ARBA00022603"/>
    </source>
</evidence>
<protein>
    <recommendedName>
        <fullName evidence="1">site-specific DNA-methyltransferase (adenine-specific)</fullName>
        <ecNumber evidence="1">2.1.1.72</ecNumber>
    </recommendedName>
</protein>
<reference evidence="8" key="1">
    <citation type="submission" date="2023-03" db="EMBL/GenBank/DDBJ databases">
        <title>Edaphobacter sp.</title>
        <authorList>
            <person name="Huber K.J."/>
            <person name="Papendorf J."/>
            <person name="Pilke C."/>
            <person name="Bunk B."/>
            <person name="Sproeer C."/>
            <person name="Pester M."/>
        </authorList>
    </citation>
    <scope>NUCLEOTIDE SEQUENCE</scope>
    <source>
        <strain evidence="8">DSM 109920</strain>
    </source>
</reference>
<keyword evidence="2 8" id="KW-0489">Methyltransferase</keyword>
<dbReference type="EC" id="2.1.1.72" evidence="1"/>
<dbReference type="Gene3D" id="3.40.50.150">
    <property type="entry name" value="Vaccinia Virus protein VP39"/>
    <property type="match status" value="2"/>
</dbReference>
<dbReference type="GO" id="GO:0032259">
    <property type="term" value="P:methylation"/>
    <property type="evidence" value="ECO:0007669"/>
    <property type="project" value="UniProtKB-KW"/>
</dbReference>
<evidence type="ECO:0000256" key="6">
    <source>
        <dbReference type="SAM" id="MobiDB-lite"/>
    </source>
</evidence>
<dbReference type="PRINTS" id="PR00507">
    <property type="entry name" value="N12N6MTFRASE"/>
</dbReference>
<sequence>MARVRKSTLSFDAITLEGSLLSSAKFAAVAERKAEEQTDADYSIPKGLTLRDETARYFRIGQALFRELHASNTPARHKTIEFTEQLLRGVFGFSDIHTVKTSKFRDDRHFPVTLEALGGRVPVIVVPPSDSLDHASNSLSQDRRRSAASALQDWLNADEAALWGLCTNGESLRLLRDNESLTRPAYLEADLRQIFEAEDYAGFSALWLVLHASRFGRAGALPSDCPLERWRESGSKEGLAARDRLRDGVEAALLALGTGFLTSSANTELSARLREGTWPIDEYFRQLLRLVYKLIFLLAAEDRNLLHSPDASEDQRKLYAQGYSLGALRDRAIRRSGWDNFYDRWSGLRVTFRALANGEAHLGLPALGGIFATTATPELDRTQISNRFLMEAIFRLAWLRDDGLLMPVNWRDMETEELGSVYESLLELTPRLSSDGREFKFAEGAQTKGNARKTSGSYYTPDSLVQLLLDSALDPVLDRIESESEDPISGLLGVSVIDPACGSGHFLLAAARRIARRVVRLRCGDIHTEQDRLRALRDVVRSCIYGVDRNPMAVELTKVALWIETVEPGKPLGFLDANIRCGDSLLGVLDLSALDKGIPDAAFKPLTCDDKIIARDFSKKNKDEIKGQARLSFSASTEAPSMANLARTIRAARQLPEDTVAEIATKQDRYVAARHDPRLQNMAQAADLYIAAFLTAKTAETARSGPDSVIPTTADVEVAMRAGTVYGPRLGAARQIASEARAFHWPVEFLDILSNGGFDIVLGNPPWEVMQLGEEEYFAQYQPEIAELAGSARKRAIAALRGTAPAIFKAYENEKRRFEASGEFIRCSGRFDLTARGKVNTYSLFAEHFKNLAGKRGTAGIIVPTGIATDASTAPFFSSLVERRQLVQLIDFENRGGLFPAIDSRMKFCVLTVGHNVSLASFAFFLTDPSQLADKERCFTLSANQIERINPNTKNTPIFRSRFDAELTARIYERIPVLIDEGLGDIGNPWQISFRQGLFNMTSDSGLFVTAQQLCVIEGASPVANTWKIEGDPALDQPSVHYLPLYEAKMVSFFDHRAASYENRGEERGYRVLPPTHDTSHQNPSYEPIPFYWVSAAAVAERLVERTRTAPWLLGWKDITSSTNERTLIPALIPQAAVGDTFLLAFPQDKSATAGVQLVANWSSIVTDYATRQKIGGLHLKYNVFKQIPVLPPDAYGQEDNDFITPRVLELTYTSYSMAPFARDLGYNGDPFSWDEDRRALLRAELDAWYARAYGLSREELRYILDPADVMGADYPSETFRVLKNNEERKFGEYRTRRLILDAWDRMERGELHCPVAYDRRKAPKIDASASPVFALTPPKPLPHQPGLNFDGANSK</sequence>
<dbReference type="InterPro" id="IPR050953">
    <property type="entry name" value="N4_N6_ade-DNA_methylase"/>
</dbReference>
<dbReference type="InterPro" id="IPR002052">
    <property type="entry name" value="DNA_methylase_N6_adenine_CS"/>
</dbReference>
<dbReference type="InterPro" id="IPR029063">
    <property type="entry name" value="SAM-dependent_MTases_sf"/>
</dbReference>
<dbReference type="GO" id="GO:0009007">
    <property type="term" value="F:site-specific DNA-methyltransferase (adenine-specific) activity"/>
    <property type="evidence" value="ECO:0007669"/>
    <property type="project" value="UniProtKB-EC"/>
</dbReference>
<dbReference type="Pfam" id="PF07669">
    <property type="entry name" value="Eco57I"/>
    <property type="match status" value="1"/>
</dbReference>
<evidence type="ECO:0000256" key="1">
    <source>
        <dbReference type="ARBA" id="ARBA00011900"/>
    </source>
</evidence>
<evidence type="ECO:0000256" key="3">
    <source>
        <dbReference type="ARBA" id="ARBA00022679"/>
    </source>
</evidence>
<dbReference type="InterPro" id="IPR011639">
    <property type="entry name" value="MethylTrfase_TaqI-like_dom"/>
</dbReference>
<dbReference type="GO" id="GO:0003676">
    <property type="term" value="F:nucleic acid binding"/>
    <property type="evidence" value="ECO:0007669"/>
    <property type="project" value="InterPro"/>
</dbReference>
<accession>A0AAU7DD53</accession>
<dbReference type="PROSITE" id="PS00092">
    <property type="entry name" value="N6_MTASE"/>
    <property type="match status" value="1"/>
</dbReference>
<feature type="region of interest" description="Disordered" evidence="6">
    <location>
        <begin position="1334"/>
        <end position="1356"/>
    </location>
</feature>
<evidence type="ECO:0000256" key="5">
    <source>
        <dbReference type="ARBA" id="ARBA00047942"/>
    </source>
</evidence>
<evidence type="ECO:0000256" key="4">
    <source>
        <dbReference type="ARBA" id="ARBA00022691"/>
    </source>
</evidence>
<dbReference type="SUPFAM" id="SSF53335">
    <property type="entry name" value="S-adenosyl-L-methionine-dependent methyltransferases"/>
    <property type="match status" value="1"/>
</dbReference>
<feature type="domain" description="Type II methyltransferase M.TaqI-like" evidence="7">
    <location>
        <begin position="543"/>
        <end position="782"/>
    </location>
</feature>
<keyword evidence="3" id="KW-0808">Transferase</keyword>
<dbReference type="REBASE" id="836810">
    <property type="entry name" value="Esp920ORF6285P"/>
</dbReference>
<dbReference type="PANTHER" id="PTHR33841">
    <property type="entry name" value="DNA METHYLTRANSFERASE YEEA-RELATED"/>
    <property type="match status" value="1"/>
</dbReference>
<comment type="catalytic activity">
    <reaction evidence="5">
        <text>a 2'-deoxyadenosine in DNA + S-adenosyl-L-methionine = an N(6)-methyl-2'-deoxyadenosine in DNA + S-adenosyl-L-homocysteine + H(+)</text>
        <dbReference type="Rhea" id="RHEA:15197"/>
        <dbReference type="Rhea" id="RHEA-COMP:12418"/>
        <dbReference type="Rhea" id="RHEA-COMP:12419"/>
        <dbReference type="ChEBI" id="CHEBI:15378"/>
        <dbReference type="ChEBI" id="CHEBI:57856"/>
        <dbReference type="ChEBI" id="CHEBI:59789"/>
        <dbReference type="ChEBI" id="CHEBI:90615"/>
        <dbReference type="ChEBI" id="CHEBI:90616"/>
        <dbReference type="EC" id="2.1.1.72"/>
    </reaction>
</comment>
<name>A0AAU7DD53_9BACT</name>
<evidence type="ECO:0000259" key="7">
    <source>
        <dbReference type="Pfam" id="PF07669"/>
    </source>
</evidence>
<dbReference type="PANTHER" id="PTHR33841:SF1">
    <property type="entry name" value="DNA METHYLTRANSFERASE A"/>
    <property type="match status" value="1"/>
</dbReference>
<evidence type="ECO:0000313" key="8">
    <source>
        <dbReference type="EMBL" id="XBH14761.1"/>
    </source>
</evidence>
<dbReference type="RefSeq" id="WP_348270033.1">
    <property type="nucleotide sequence ID" value="NZ_CP121195.1"/>
</dbReference>
<dbReference type="EMBL" id="CP121195">
    <property type="protein sequence ID" value="XBH14761.1"/>
    <property type="molecule type" value="Genomic_DNA"/>
</dbReference>